<feature type="transmembrane region" description="Helical" evidence="6">
    <location>
        <begin position="278"/>
        <end position="295"/>
    </location>
</feature>
<evidence type="ECO:0000256" key="4">
    <source>
        <dbReference type="ARBA" id="ARBA00022989"/>
    </source>
</evidence>
<dbReference type="PROSITE" id="PS50850">
    <property type="entry name" value="MFS"/>
    <property type="match status" value="1"/>
</dbReference>
<dbReference type="PANTHER" id="PTHR23506">
    <property type="entry name" value="GH10249P"/>
    <property type="match status" value="1"/>
</dbReference>
<evidence type="ECO:0000313" key="9">
    <source>
        <dbReference type="EMBL" id="WPB02671.1"/>
    </source>
</evidence>
<dbReference type="Pfam" id="PF07690">
    <property type="entry name" value="MFS_1"/>
    <property type="match status" value="1"/>
</dbReference>
<dbReference type="InterPro" id="IPR020846">
    <property type="entry name" value="MFS_dom"/>
</dbReference>
<dbReference type="InterPro" id="IPR050930">
    <property type="entry name" value="MFS_Vesicular_Transporter"/>
</dbReference>
<feature type="transmembrane region" description="Helical" evidence="6">
    <location>
        <begin position="188"/>
        <end position="206"/>
    </location>
</feature>
<dbReference type="Gene3D" id="1.20.1250.20">
    <property type="entry name" value="MFS general substrate transporter like domains"/>
    <property type="match status" value="1"/>
</dbReference>
<evidence type="ECO:0000313" key="10">
    <source>
        <dbReference type="Proteomes" id="UP000230605"/>
    </source>
</evidence>
<proteinExistence type="predicted"/>
<evidence type="ECO:0000256" key="1">
    <source>
        <dbReference type="ARBA" id="ARBA00004141"/>
    </source>
</evidence>
<dbReference type="OrthoDB" id="5086884at2759"/>
<evidence type="ECO:0000256" key="5">
    <source>
        <dbReference type="ARBA" id="ARBA00023136"/>
    </source>
</evidence>
<dbReference type="CDD" id="cd17325">
    <property type="entry name" value="MFS_MdtG_SLC18_like"/>
    <property type="match status" value="1"/>
</dbReference>
<dbReference type="EMBL" id="CP134188">
    <property type="protein sequence ID" value="WPB02671.1"/>
    <property type="molecule type" value="Genomic_DNA"/>
</dbReference>
<feature type="transmembrane region" description="Helical" evidence="6">
    <location>
        <begin position="370"/>
        <end position="391"/>
    </location>
</feature>
<sequence length="479" mass="52180">MPIMDCMRCAWKKVTTIPRPFRSSTLYLTFVIAFAVFTEQFVYAAIVPVVPFTLKERGHIDEDETQKWTTILLAVSGAGCFVSSPLWAWYTDRTQNRRIPFLFGMTVMLGATVLLWLAPNMAAQICGRVFQGMSSTVVWTTGLALLAESVLPEHIGEAAGYLGISLNAGSVAAPSLGGTVFKHRGYNAVFAVILAVIGLSMMFLLIMKERDHSLHLVRVNSQQTGENALLDVERKSYPHITEPQLDETSSAEVPSTMYSLPAHSNKPAMLRILCSGRFLVALWGVFTLAAVFAGFETVLPITVNELFGWDAEGSGAVFLPLSLPAIAGPLIGKLTDKYGGRWFIAGAYLALCPALILLRLVERNSSSQKAVLIVLLLIIGCCLAIILEPLFGEIAHRSRELSQEDRDAGIESRTGYYGQAYGFFNMAWALGDTLGPILCGFVVEARGWAMGTLALGVLCGVTAVPVVLFCDGWLLKNRK</sequence>
<evidence type="ECO:0000259" key="7">
    <source>
        <dbReference type="PROSITE" id="PS50850"/>
    </source>
</evidence>
<keyword evidence="2" id="KW-0813">Transport</keyword>
<keyword evidence="11" id="KW-1185">Reference proteome</keyword>
<gene>
    <name evidence="8" type="ORF">CB0940_06759</name>
    <name evidence="9" type="ORF">RHO25_007307</name>
</gene>
<feature type="transmembrane region" description="Helical" evidence="6">
    <location>
        <begin position="315"/>
        <end position="332"/>
    </location>
</feature>
<dbReference type="InterPro" id="IPR011701">
    <property type="entry name" value="MFS"/>
</dbReference>
<keyword evidence="5 6" id="KW-0472">Membrane</keyword>
<reference evidence="8 10" key="1">
    <citation type="submission" date="2015-10" db="EMBL/GenBank/DDBJ databases">
        <title>The cercosporin biosynthetic gene cluster was horizontally transferred to several fungal lineages and shown to be expanded in Cercospora beticola based on microsynteny with recipient genomes.</title>
        <authorList>
            <person name="De Jonge R."/>
            <person name="Ebert M.K."/>
            <person name="Suttle J.C."/>
            <person name="Jurick Ii W.M."/>
            <person name="Secor G.A."/>
            <person name="Thomma B.P."/>
            <person name="Van De Peer Y."/>
            <person name="Bolton M.D."/>
        </authorList>
    </citation>
    <scope>NUCLEOTIDE SEQUENCE [LARGE SCALE GENOMIC DNA]</scope>
    <source>
        <strain evidence="8 10">09-40</strain>
    </source>
</reference>
<feature type="transmembrane region" description="Helical" evidence="6">
    <location>
        <begin position="68"/>
        <end position="89"/>
    </location>
</feature>
<dbReference type="GO" id="GO:0022857">
    <property type="term" value="F:transmembrane transporter activity"/>
    <property type="evidence" value="ECO:0007669"/>
    <property type="project" value="InterPro"/>
</dbReference>
<name>A0A2G5HAL1_CERBT</name>
<dbReference type="Proteomes" id="UP000230605">
    <property type="component" value="Chromosome 5"/>
</dbReference>
<evidence type="ECO:0000256" key="2">
    <source>
        <dbReference type="ARBA" id="ARBA00022448"/>
    </source>
</evidence>
<reference evidence="9 11" key="2">
    <citation type="submission" date="2023-09" db="EMBL/GenBank/DDBJ databases">
        <title>Complete-Gapless Cercospora beticola genome.</title>
        <authorList>
            <person name="Wyatt N.A."/>
            <person name="Spanner R.E."/>
            <person name="Bolton M.D."/>
        </authorList>
    </citation>
    <scope>NUCLEOTIDE SEQUENCE [LARGE SCALE GENOMIC DNA]</scope>
    <source>
        <strain evidence="9">Cb09-40</strain>
    </source>
</reference>
<dbReference type="EMBL" id="LKMD01000108">
    <property type="protein sequence ID" value="PIA89574.1"/>
    <property type="molecule type" value="Genomic_DNA"/>
</dbReference>
<dbReference type="AlphaFoldDB" id="A0A2G5HAL1"/>
<protein>
    <submittedName>
        <fullName evidence="8">Putative MFS-type transporter</fullName>
    </submittedName>
</protein>
<evidence type="ECO:0000313" key="11">
    <source>
        <dbReference type="Proteomes" id="UP001302367"/>
    </source>
</evidence>
<accession>A0A2G5HAL1</accession>
<evidence type="ECO:0000313" key="8">
    <source>
        <dbReference type="EMBL" id="PIA89574.1"/>
    </source>
</evidence>
<dbReference type="PANTHER" id="PTHR23506:SF23">
    <property type="entry name" value="GH10249P"/>
    <property type="match status" value="1"/>
</dbReference>
<feature type="domain" description="Major facilitator superfamily (MFS) profile" evidence="7">
    <location>
        <begin position="28"/>
        <end position="474"/>
    </location>
</feature>
<keyword evidence="4 6" id="KW-1133">Transmembrane helix</keyword>
<dbReference type="SUPFAM" id="SSF103473">
    <property type="entry name" value="MFS general substrate transporter"/>
    <property type="match status" value="1"/>
</dbReference>
<dbReference type="GO" id="GO:0016020">
    <property type="term" value="C:membrane"/>
    <property type="evidence" value="ECO:0007669"/>
    <property type="project" value="UniProtKB-SubCell"/>
</dbReference>
<feature type="transmembrane region" description="Helical" evidence="6">
    <location>
        <begin position="423"/>
        <end position="443"/>
    </location>
</feature>
<feature type="transmembrane region" description="Helical" evidence="6">
    <location>
        <begin position="449"/>
        <end position="475"/>
    </location>
</feature>
<feature type="transmembrane region" description="Helical" evidence="6">
    <location>
        <begin position="339"/>
        <end position="358"/>
    </location>
</feature>
<dbReference type="Proteomes" id="UP001302367">
    <property type="component" value="Chromosome 5"/>
</dbReference>
<evidence type="ECO:0000256" key="6">
    <source>
        <dbReference type="SAM" id="Phobius"/>
    </source>
</evidence>
<dbReference type="InterPro" id="IPR036259">
    <property type="entry name" value="MFS_trans_sf"/>
</dbReference>
<keyword evidence="3 6" id="KW-0812">Transmembrane</keyword>
<feature type="transmembrane region" description="Helical" evidence="6">
    <location>
        <begin position="101"/>
        <end position="118"/>
    </location>
</feature>
<organism evidence="8 10">
    <name type="scientific">Cercospora beticola</name>
    <name type="common">Sugarbeet leaf spot fungus</name>
    <dbReference type="NCBI Taxonomy" id="122368"/>
    <lineage>
        <taxon>Eukaryota</taxon>
        <taxon>Fungi</taxon>
        <taxon>Dikarya</taxon>
        <taxon>Ascomycota</taxon>
        <taxon>Pezizomycotina</taxon>
        <taxon>Dothideomycetes</taxon>
        <taxon>Dothideomycetidae</taxon>
        <taxon>Mycosphaerellales</taxon>
        <taxon>Mycosphaerellaceae</taxon>
        <taxon>Cercospora</taxon>
    </lineage>
</organism>
<comment type="subcellular location">
    <subcellularLocation>
        <location evidence="1">Membrane</location>
        <topology evidence="1">Multi-pass membrane protein</topology>
    </subcellularLocation>
</comment>
<evidence type="ECO:0000256" key="3">
    <source>
        <dbReference type="ARBA" id="ARBA00022692"/>
    </source>
</evidence>